<reference evidence="2" key="2">
    <citation type="journal article" date="2021" name="PeerJ">
        <title>Extensive microbial diversity within the chicken gut microbiome revealed by metagenomics and culture.</title>
        <authorList>
            <person name="Gilroy R."/>
            <person name="Ravi A."/>
            <person name="Getino M."/>
            <person name="Pursley I."/>
            <person name="Horton D.L."/>
            <person name="Alikhan N.F."/>
            <person name="Baker D."/>
            <person name="Gharbi K."/>
            <person name="Hall N."/>
            <person name="Watson M."/>
            <person name="Adriaenssens E.M."/>
            <person name="Foster-Nyarko E."/>
            <person name="Jarju S."/>
            <person name="Secka A."/>
            <person name="Antonio M."/>
            <person name="Oren A."/>
            <person name="Chaudhuri R.R."/>
            <person name="La Ragione R."/>
            <person name="Hildebrand F."/>
            <person name="Pallen M.J."/>
        </authorList>
    </citation>
    <scope>NUCLEOTIDE SEQUENCE</scope>
    <source>
        <strain evidence="2">CHK147-3167</strain>
    </source>
</reference>
<dbReference type="InterPro" id="IPR011249">
    <property type="entry name" value="Metalloenz_LuxS/M16"/>
</dbReference>
<evidence type="ECO:0000313" key="2">
    <source>
        <dbReference type="EMBL" id="HIQ90803.1"/>
    </source>
</evidence>
<dbReference type="SUPFAM" id="SSF63411">
    <property type="entry name" value="LuxS/MPP-like metallohydrolase"/>
    <property type="match status" value="2"/>
</dbReference>
<protein>
    <submittedName>
        <fullName evidence="2">Insulinase family protein</fullName>
    </submittedName>
</protein>
<feature type="domain" description="Peptidase M16 C-terminal" evidence="1">
    <location>
        <begin position="180"/>
        <end position="353"/>
    </location>
</feature>
<organism evidence="2 3">
    <name type="scientific">Candidatus Coprosoma intestinipullorum</name>
    <dbReference type="NCBI Taxonomy" id="2840752"/>
    <lineage>
        <taxon>Bacteria</taxon>
        <taxon>Bacillati</taxon>
        <taxon>Bacillota</taxon>
        <taxon>Bacillota incertae sedis</taxon>
        <taxon>Candidatus Coprosoma</taxon>
    </lineage>
</organism>
<dbReference type="PANTHER" id="PTHR11851">
    <property type="entry name" value="METALLOPROTEASE"/>
    <property type="match status" value="1"/>
</dbReference>
<dbReference type="Gene3D" id="3.30.830.10">
    <property type="entry name" value="Metalloenzyme, LuxS/M16 peptidase-like"/>
    <property type="match status" value="2"/>
</dbReference>
<reference evidence="2" key="1">
    <citation type="submission" date="2020-10" db="EMBL/GenBank/DDBJ databases">
        <authorList>
            <person name="Gilroy R."/>
        </authorList>
    </citation>
    <scope>NUCLEOTIDE SEQUENCE</scope>
    <source>
        <strain evidence="2">CHK147-3167</strain>
    </source>
</reference>
<accession>A0A9D0ZQT4</accession>
<evidence type="ECO:0000313" key="3">
    <source>
        <dbReference type="Proteomes" id="UP000886786"/>
    </source>
</evidence>
<dbReference type="Proteomes" id="UP000886786">
    <property type="component" value="Unassembled WGS sequence"/>
</dbReference>
<comment type="caution">
    <text evidence="2">The sequence shown here is derived from an EMBL/GenBank/DDBJ whole genome shotgun (WGS) entry which is preliminary data.</text>
</comment>
<dbReference type="PANTHER" id="PTHR11851:SF186">
    <property type="entry name" value="INACTIVE METALLOPROTEASE YMFF-RELATED"/>
    <property type="match status" value="1"/>
</dbReference>
<dbReference type="AlphaFoldDB" id="A0A9D0ZQT4"/>
<proteinExistence type="predicted"/>
<dbReference type="GO" id="GO:0046872">
    <property type="term" value="F:metal ion binding"/>
    <property type="evidence" value="ECO:0007669"/>
    <property type="project" value="InterPro"/>
</dbReference>
<evidence type="ECO:0000259" key="1">
    <source>
        <dbReference type="Pfam" id="PF05193"/>
    </source>
</evidence>
<name>A0A9D0ZQT4_9FIRM</name>
<dbReference type="InterPro" id="IPR050361">
    <property type="entry name" value="MPP/UQCRC_Complex"/>
</dbReference>
<sequence length="421" mass="48922">MKYKNYEMEGYNLHILKTKNFKQIKIYVDLITEEKQNFTYNIPLLASILSRTNSKYETIGDKYLASYELYAPSYKIGYQSSGSLQIFGLALTFLNEKYTEKGMNEKTIEFAFNILFNPKIKNGSFDEEILEVIKKEDIHGMETIKEQRRSYISRKLFENMPVTRFPKLSLTETIEKEKEVTGKSLYKFYKNFLKNSRLEIFVTGDIDENQIKDIIQKQITYKPVLNKLPSPYITQTKVEPLKIIKEQISDKQSMLAIGLVAQNLSFFESNYVLRMYSSILGGDSSSLLNKEVREEKSLCYSITTGRDDFTGIIRISSAFDKNNYDEIMSVVKNKMEDMKNGNFSDTYIDDFKRSYITSFDDTEDFITTCTNDMEGEIIYGDDSNKDKIKNIKKVTKDDVMNLAKKVYMRAIVFLEGEGQND</sequence>
<gene>
    <name evidence="2" type="ORF">IAB27_04180</name>
</gene>
<dbReference type="Pfam" id="PF05193">
    <property type="entry name" value="Peptidase_M16_C"/>
    <property type="match status" value="1"/>
</dbReference>
<dbReference type="EMBL" id="DVFV01000074">
    <property type="protein sequence ID" value="HIQ90803.1"/>
    <property type="molecule type" value="Genomic_DNA"/>
</dbReference>
<dbReference type="InterPro" id="IPR007863">
    <property type="entry name" value="Peptidase_M16_C"/>
</dbReference>